<dbReference type="EMBL" id="JAEACU010000010">
    <property type="protein sequence ID" value="KAH7515847.1"/>
    <property type="molecule type" value="Genomic_DNA"/>
</dbReference>
<dbReference type="Pfam" id="PF13968">
    <property type="entry name" value="DUF4220"/>
    <property type="match status" value="1"/>
</dbReference>
<protein>
    <recommendedName>
        <fullName evidence="2">DUF4220 domain-containing protein</fullName>
    </recommendedName>
</protein>
<dbReference type="PANTHER" id="PTHR31325">
    <property type="entry name" value="OS01G0798800 PROTEIN-RELATED"/>
    <property type="match status" value="1"/>
</dbReference>
<dbReference type="InterPro" id="IPR025315">
    <property type="entry name" value="DUF4220"/>
</dbReference>
<feature type="transmembrane region" description="Helical" evidence="1">
    <location>
        <begin position="55"/>
        <end position="76"/>
    </location>
</feature>
<organism evidence="3 4">
    <name type="scientific">Ziziphus jujuba var. spinosa</name>
    <dbReference type="NCBI Taxonomy" id="714518"/>
    <lineage>
        <taxon>Eukaryota</taxon>
        <taxon>Viridiplantae</taxon>
        <taxon>Streptophyta</taxon>
        <taxon>Embryophyta</taxon>
        <taxon>Tracheophyta</taxon>
        <taxon>Spermatophyta</taxon>
        <taxon>Magnoliopsida</taxon>
        <taxon>eudicotyledons</taxon>
        <taxon>Gunneridae</taxon>
        <taxon>Pentapetalae</taxon>
        <taxon>rosids</taxon>
        <taxon>fabids</taxon>
        <taxon>Rosales</taxon>
        <taxon>Rhamnaceae</taxon>
        <taxon>Paliureae</taxon>
        <taxon>Ziziphus</taxon>
    </lineage>
</organism>
<feature type="domain" description="DUF4220" evidence="2">
    <location>
        <begin position="62"/>
        <end position="391"/>
    </location>
</feature>
<dbReference type="InterPro" id="IPR007658">
    <property type="entry name" value="DUF594"/>
</dbReference>
<comment type="caution">
    <text evidence="3">The sequence shown here is derived from an EMBL/GenBank/DDBJ whole genome shotgun (WGS) entry which is preliminary data.</text>
</comment>
<name>A0A978ULZ5_ZIZJJ</name>
<evidence type="ECO:0000313" key="3">
    <source>
        <dbReference type="EMBL" id="KAH7515847.1"/>
    </source>
</evidence>
<accession>A0A978ULZ5</accession>
<evidence type="ECO:0000256" key="1">
    <source>
        <dbReference type="SAM" id="Phobius"/>
    </source>
</evidence>
<feature type="transmembrane region" description="Helical" evidence="1">
    <location>
        <begin position="291"/>
        <end position="312"/>
    </location>
</feature>
<evidence type="ECO:0000313" key="4">
    <source>
        <dbReference type="Proteomes" id="UP000813462"/>
    </source>
</evidence>
<proteinExistence type="predicted"/>
<feature type="transmembrane region" description="Helical" evidence="1">
    <location>
        <begin position="318"/>
        <end position="345"/>
    </location>
</feature>
<dbReference type="Proteomes" id="UP000813462">
    <property type="component" value="Unassembled WGS sequence"/>
</dbReference>
<keyword evidence="1" id="KW-1133">Transmembrane helix</keyword>
<keyword evidence="1" id="KW-0472">Membrane</keyword>
<keyword evidence="1" id="KW-0812">Transmembrane</keyword>
<dbReference type="AlphaFoldDB" id="A0A978ULZ5"/>
<feature type="transmembrane region" description="Helical" evidence="1">
    <location>
        <begin position="21"/>
        <end position="43"/>
    </location>
</feature>
<dbReference type="OrthoDB" id="624036at2759"/>
<gene>
    <name evidence="3" type="ORF">FEM48_Zijuj10G0069600</name>
</gene>
<reference evidence="3" key="1">
    <citation type="journal article" date="2021" name="Front. Plant Sci.">
        <title>Chromosome-Scale Genome Assembly for Chinese Sour Jujube and Insights Into Its Genome Evolution and Domestication Signature.</title>
        <authorList>
            <person name="Shen L.-Y."/>
            <person name="Luo H."/>
            <person name="Wang X.-L."/>
            <person name="Wang X.-M."/>
            <person name="Qiu X.-J."/>
            <person name="Liu H."/>
            <person name="Zhou S.-S."/>
            <person name="Jia K.-H."/>
            <person name="Nie S."/>
            <person name="Bao Y.-T."/>
            <person name="Zhang R.-G."/>
            <person name="Yun Q.-Z."/>
            <person name="Chai Y.-H."/>
            <person name="Lu J.-Y."/>
            <person name="Li Y."/>
            <person name="Zhao S.-W."/>
            <person name="Mao J.-F."/>
            <person name="Jia S.-G."/>
            <person name="Mao Y.-M."/>
        </authorList>
    </citation>
    <scope>NUCLEOTIDE SEQUENCE</scope>
    <source>
        <strain evidence="3">AT0</strain>
        <tissue evidence="3">Leaf</tissue>
    </source>
</reference>
<dbReference type="Pfam" id="PF04578">
    <property type="entry name" value="DUF594"/>
    <property type="match status" value="1"/>
</dbReference>
<sequence>MTRENAAMHTYLMAKRMKDFWDNWGIEMLMTLSCVMHMVLTLFGSSRRSMTARQGLLRFLIWSAYLLSTYVATVIVGKLTLIQINGTTEENTDSELKGFLGSLLLVQLGSRDAITAYSIEDDRLGVRQIPNVMAQICSVSWILFRCWNYTLVSYLYFPLLVAGSITYGENGWALYSSLSGRSGITTSAFKKEKKEIEHILNLIDPSNEDAKTVNKLNKRNLEMVLKAYCRFFSFKPHIEKSMYRPLYQSDRRLSINKRDNDMFFPITEIELGFMYDVLYTKAPIVYTRTGFALRLITSLGLVSCSVAFAFWFKDAFVYYINAGFTLVVLGVIITLEAYQIYMLLFSDWAIIMLLKHNKHWIQKQLLRFLASRSSKWKRWSNILGQFNLVNYCLKYERLYFSTVLELPAVDIEIRKVFCTNNEVISDVLKGMLIEKMRKLEKPTALKPNSNFRLGIPNELADRLREEMKELDRNNGTTNLYESVDGTEFDKSIILWHLATEICYSLHSDRKDSNLKIKMGRHLSNYMMYLLAVRSEMLSIPTSEIVLEDARKKIMTFLKANSSVRDVETACRKLNEQIVVEENKEADQIPVTKNWCPLLVAKKVSGTLLSWSNCDIWDVICSVWVEMLCFAAMNCPADCHSDQLRRGGEIVTHVWLILLHEIDAEVDTNTEQDLEGQEVRVEVLA</sequence>
<evidence type="ECO:0000259" key="2">
    <source>
        <dbReference type="Pfam" id="PF13968"/>
    </source>
</evidence>